<feature type="transmembrane region" description="Helical" evidence="10">
    <location>
        <begin position="146"/>
        <end position="166"/>
    </location>
</feature>
<evidence type="ECO:0000256" key="9">
    <source>
        <dbReference type="SAM" id="MobiDB-lite"/>
    </source>
</evidence>
<dbReference type="PANTHER" id="PTHR12226">
    <property type="entry name" value="MANNOSE-P-DOLICHOL UTILIZATION DEFECT 1 LEC35 -RELATED"/>
    <property type="match status" value="1"/>
</dbReference>
<evidence type="ECO:0000313" key="12">
    <source>
        <dbReference type="Proteomes" id="UP000033483"/>
    </source>
</evidence>
<dbReference type="EMBL" id="LAEV01001376">
    <property type="protein sequence ID" value="KKA28246.1"/>
    <property type="molecule type" value="Genomic_DNA"/>
</dbReference>
<comment type="caution">
    <text evidence="11">The sequence shown here is derived from an EMBL/GenBank/DDBJ whole genome shotgun (WGS) entry which is preliminary data.</text>
</comment>
<dbReference type="PIRSF" id="PIRSF023381">
    <property type="entry name" value="MannP-dilichol_defect-1p"/>
    <property type="match status" value="1"/>
</dbReference>
<dbReference type="InterPro" id="IPR016817">
    <property type="entry name" value="MannP-dilichol_defect-1"/>
</dbReference>
<evidence type="ECO:0000256" key="2">
    <source>
        <dbReference type="ARBA" id="ARBA00022448"/>
    </source>
</evidence>
<keyword evidence="4" id="KW-0677">Repeat</keyword>
<sequence>MEALTPLVDAVRPLLQPVTHNLPEPIRDLGISLIGDKCYKTLLLDIDHTDEACLKLGISKALGIAIVTASSIVKVPQILKLMKSKSSEGVSIVAYTLETLSYMISMAYSARKGFPFSTYGETALILAQNVVISVLLLWYSGKPGMAGQYLSLACILLSCLWSPPIVSMENLVYMQAGAGALSVASKLPQIITIFSSGTTGQLSAFTVFNYLIGSLTRIFTTIQEVDDKTILYSFIAGFVLNVILALQMVIYWNKPATKAKKPISVTTKEPISKATTSGASIAPKKGGPTTRRRG</sequence>
<evidence type="ECO:0000256" key="4">
    <source>
        <dbReference type="ARBA" id="ARBA00022737"/>
    </source>
</evidence>
<evidence type="ECO:0000256" key="3">
    <source>
        <dbReference type="ARBA" id="ARBA00022692"/>
    </source>
</evidence>
<dbReference type="Gene3D" id="1.20.1280.290">
    <property type="match status" value="2"/>
</dbReference>
<protein>
    <recommendedName>
        <fullName evidence="8">Mannose-P-dolichol utilization defect 1 protein homolog</fullName>
    </recommendedName>
</protein>
<reference evidence="11 12" key="1">
    <citation type="submission" date="2015-03" db="EMBL/GenBank/DDBJ databases">
        <authorList>
            <person name="Radwan O."/>
            <person name="Al-Naeli F.A."/>
            <person name="Rendon G.A."/>
            <person name="Fields C."/>
        </authorList>
    </citation>
    <scope>NUCLEOTIDE SEQUENCE [LARGE SCALE GENOMIC DNA]</scope>
    <source>
        <strain evidence="11">CR-DP1</strain>
    </source>
</reference>
<keyword evidence="3 8" id="KW-0812">Transmembrane</keyword>
<dbReference type="PANTHER" id="PTHR12226:SF2">
    <property type="entry name" value="MANNOSE-P-DOLICHOL UTILIZATION DEFECT 1 PROTEIN"/>
    <property type="match status" value="1"/>
</dbReference>
<dbReference type="InterPro" id="IPR006603">
    <property type="entry name" value="PQ-loop_rpt"/>
</dbReference>
<proteinExistence type="inferred from homology"/>
<dbReference type="OrthoDB" id="271506at2759"/>
<comment type="subcellular location">
    <subcellularLocation>
        <location evidence="1 8">Membrane</location>
        <topology evidence="1 8">Multi-pass membrane protein</topology>
    </subcellularLocation>
</comment>
<name>A0A0F4ZDQ6_9PEZI</name>
<evidence type="ECO:0000313" key="11">
    <source>
        <dbReference type="EMBL" id="KKA28246.1"/>
    </source>
</evidence>
<feature type="compositionally biased region" description="Polar residues" evidence="9">
    <location>
        <begin position="264"/>
        <end position="279"/>
    </location>
</feature>
<evidence type="ECO:0000256" key="6">
    <source>
        <dbReference type="ARBA" id="ARBA00023136"/>
    </source>
</evidence>
<keyword evidence="2" id="KW-0813">Transport</keyword>
<evidence type="ECO:0000256" key="7">
    <source>
        <dbReference type="ARBA" id="ARBA00038475"/>
    </source>
</evidence>
<keyword evidence="5 8" id="KW-1133">Transmembrane helix</keyword>
<dbReference type="AlphaFoldDB" id="A0A0F4ZDQ6"/>
<dbReference type="Pfam" id="PF04193">
    <property type="entry name" value="PQ-loop"/>
    <property type="match status" value="2"/>
</dbReference>
<feature type="transmembrane region" description="Helical" evidence="10">
    <location>
        <begin position="230"/>
        <end position="252"/>
    </location>
</feature>
<feature type="region of interest" description="Disordered" evidence="9">
    <location>
        <begin position="263"/>
        <end position="294"/>
    </location>
</feature>
<evidence type="ECO:0000256" key="8">
    <source>
        <dbReference type="PIRNR" id="PIRNR023381"/>
    </source>
</evidence>
<evidence type="ECO:0000256" key="1">
    <source>
        <dbReference type="ARBA" id="ARBA00004141"/>
    </source>
</evidence>
<feature type="transmembrane region" description="Helical" evidence="10">
    <location>
        <begin position="122"/>
        <end position="139"/>
    </location>
</feature>
<organism evidence="11 12">
    <name type="scientific">Thielaviopsis punctulata</name>
    <dbReference type="NCBI Taxonomy" id="72032"/>
    <lineage>
        <taxon>Eukaryota</taxon>
        <taxon>Fungi</taxon>
        <taxon>Dikarya</taxon>
        <taxon>Ascomycota</taxon>
        <taxon>Pezizomycotina</taxon>
        <taxon>Sordariomycetes</taxon>
        <taxon>Hypocreomycetidae</taxon>
        <taxon>Microascales</taxon>
        <taxon>Ceratocystidaceae</taxon>
        <taxon>Thielaviopsis</taxon>
    </lineage>
</organism>
<keyword evidence="12" id="KW-1185">Reference proteome</keyword>
<gene>
    <name evidence="11" type="ORF">TD95_002423</name>
</gene>
<dbReference type="FunFam" id="1.20.1280.290:FF:000006">
    <property type="entry name" value="mannose-P-dolichol utilization defect 1 protein"/>
    <property type="match status" value="1"/>
</dbReference>
<evidence type="ECO:0000256" key="10">
    <source>
        <dbReference type="SAM" id="Phobius"/>
    </source>
</evidence>
<evidence type="ECO:0000256" key="5">
    <source>
        <dbReference type="ARBA" id="ARBA00022989"/>
    </source>
</evidence>
<accession>A0A0F4ZDQ6</accession>
<keyword evidence="6 8" id="KW-0472">Membrane</keyword>
<dbReference type="SMART" id="SM00679">
    <property type="entry name" value="CTNS"/>
    <property type="match status" value="2"/>
</dbReference>
<dbReference type="Proteomes" id="UP000033483">
    <property type="component" value="Unassembled WGS sequence"/>
</dbReference>
<comment type="similarity">
    <text evidence="7 8">Belongs to the MPDU1 (TC 2.A.43.3) family.</text>
</comment>
<dbReference type="GO" id="GO:0016020">
    <property type="term" value="C:membrane"/>
    <property type="evidence" value="ECO:0007669"/>
    <property type="project" value="UniProtKB-SubCell"/>
</dbReference>